<dbReference type="Proteomes" id="UP000813215">
    <property type="component" value="Unassembled WGS sequence"/>
</dbReference>
<dbReference type="AlphaFoldDB" id="A0A9E3LSQ0"/>
<reference evidence="1" key="2">
    <citation type="journal article" date="2022" name="Microbiol. Resour. Announc.">
        <title>Metagenome Sequencing to Explore Phylogenomics of Terrestrial Cyanobacteria.</title>
        <authorList>
            <person name="Ward R.D."/>
            <person name="Stajich J.E."/>
            <person name="Johansen J.R."/>
            <person name="Huntemann M."/>
            <person name="Clum A."/>
            <person name="Foster B."/>
            <person name="Foster B."/>
            <person name="Roux S."/>
            <person name="Palaniappan K."/>
            <person name="Varghese N."/>
            <person name="Mukherjee S."/>
            <person name="Reddy T.B.K."/>
            <person name="Daum C."/>
            <person name="Copeland A."/>
            <person name="Chen I.A."/>
            <person name="Ivanova N.N."/>
            <person name="Kyrpides N.C."/>
            <person name="Shapiro N."/>
            <person name="Eloe-Fadrosh E.A."/>
            <person name="Pietrasiak N."/>
        </authorList>
    </citation>
    <scope>NUCLEOTIDE SEQUENCE</scope>
    <source>
        <strain evidence="1">HA4357-MV3</strain>
    </source>
</reference>
<evidence type="ECO:0000313" key="1">
    <source>
        <dbReference type="EMBL" id="MBW4431758.1"/>
    </source>
</evidence>
<comment type="caution">
    <text evidence="1">The sequence shown here is derived from an EMBL/GenBank/DDBJ whole genome shotgun (WGS) entry which is preliminary data.</text>
</comment>
<dbReference type="Pfam" id="PF21826">
    <property type="entry name" value="DUF6887"/>
    <property type="match status" value="1"/>
</dbReference>
<proteinExistence type="predicted"/>
<organism evidence="1 2">
    <name type="scientific">Pelatocladus maniniholoensis HA4357-MV3</name>
    <dbReference type="NCBI Taxonomy" id="1117104"/>
    <lineage>
        <taxon>Bacteria</taxon>
        <taxon>Bacillati</taxon>
        <taxon>Cyanobacteriota</taxon>
        <taxon>Cyanophyceae</taxon>
        <taxon>Nostocales</taxon>
        <taxon>Nostocaceae</taxon>
        <taxon>Pelatocladus</taxon>
    </lineage>
</organism>
<accession>A0A9E3LSQ0</accession>
<reference evidence="1" key="1">
    <citation type="submission" date="2021-05" db="EMBL/GenBank/DDBJ databases">
        <authorList>
            <person name="Pietrasiak N."/>
            <person name="Ward R."/>
            <person name="Stajich J.E."/>
            <person name="Kurbessoian T."/>
        </authorList>
    </citation>
    <scope>NUCLEOTIDE SEQUENCE</scope>
    <source>
        <strain evidence="1">HA4357-MV3</strain>
    </source>
</reference>
<dbReference type="InterPro" id="IPR054053">
    <property type="entry name" value="DUF6887"/>
</dbReference>
<dbReference type="EMBL" id="JAHHHW010000074">
    <property type="protein sequence ID" value="MBW4431758.1"/>
    <property type="molecule type" value="Genomic_DNA"/>
</dbReference>
<gene>
    <name evidence="1" type="ORF">KME28_08525</name>
</gene>
<name>A0A9E3LSQ0_9NOST</name>
<protein>
    <submittedName>
        <fullName evidence="1">Uncharacterized protein</fullName>
    </submittedName>
</protein>
<evidence type="ECO:0000313" key="2">
    <source>
        <dbReference type="Proteomes" id="UP000813215"/>
    </source>
</evidence>
<sequence>MTDYLNLSEKELREYVKANPQDEEAFQHFLSIIRAKPGRVVVSTDEQLEVELRKRLAI</sequence>